<dbReference type="EMBL" id="SDMP01000009">
    <property type="protein sequence ID" value="RYR39259.1"/>
    <property type="molecule type" value="Genomic_DNA"/>
</dbReference>
<accession>A0A445BKQ5</accession>
<proteinExistence type="predicted"/>
<gene>
    <name evidence="1" type="ORF">Ahy_A09g044767</name>
</gene>
<comment type="caution">
    <text evidence="1">The sequence shown here is derived from an EMBL/GenBank/DDBJ whole genome shotgun (WGS) entry which is preliminary data.</text>
</comment>
<sequence>MLIRSPHRRCYRPPFDVSLELRAGGSIHTSHKSNELLPLSINELLFLSVARASFTAAAAALVVRAPSAAALVASTPFVIVPWSVEGKMEEFLEQLLSSRNRSRSRSGKKRYSYAKCSSSSSYNKSITECGSLAVGLRTYMVSQSAAGLRQLHSRNHVKARPVKPLSTSNNICSSVVPLASQNWSAKMDHQEDCDLVGDFSK</sequence>
<evidence type="ECO:0000313" key="2">
    <source>
        <dbReference type="Proteomes" id="UP000289738"/>
    </source>
</evidence>
<protein>
    <submittedName>
        <fullName evidence="1">Uncharacterized protein</fullName>
    </submittedName>
</protein>
<dbReference type="Proteomes" id="UP000289738">
    <property type="component" value="Chromosome A09"/>
</dbReference>
<reference evidence="1 2" key="1">
    <citation type="submission" date="2019-01" db="EMBL/GenBank/DDBJ databases">
        <title>Sequencing of cultivated peanut Arachis hypogaea provides insights into genome evolution and oil improvement.</title>
        <authorList>
            <person name="Chen X."/>
        </authorList>
    </citation>
    <scope>NUCLEOTIDE SEQUENCE [LARGE SCALE GENOMIC DNA]</scope>
    <source>
        <strain evidence="2">cv. Fuhuasheng</strain>
        <tissue evidence="1">Leaves</tissue>
    </source>
</reference>
<name>A0A445BKQ5_ARAHY</name>
<organism evidence="1 2">
    <name type="scientific">Arachis hypogaea</name>
    <name type="common">Peanut</name>
    <dbReference type="NCBI Taxonomy" id="3818"/>
    <lineage>
        <taxon>Eukaryota</taxon>
        <taxon>Viridiplantae</taxon>
        <taxon>Streptophyta</taxon>
        <taxon>Embryophyta</taxon>
        <taxon>Tracheophyta</taxon>
        <taxon>Spermatophyta</taxon>
        <taxon>Magnoliopsida</taxon>
        <taxon>eudicotyledons</taxon>
        <taxon>Gunneridae</taxon>
        <taxon>Pentapetalae</taxon>
        <taxon>rosids</taxon>
        <taxon>fabids</taxon>
        <taxon>Fabales</taxon>
        <taxon>Fabaceae</taxon>
        <taxon>Papilionoideae</taxon>
        <taxon>50 kb inversion clade</taxon>
        <taxon>dalbergioids sensu lato</taxon>
        <taxon>Dalbergieae</taxon>
        <taxon>Pterocarpus clade</taxon>
        <taxon>Arachis</taxon>
    </lineage>
</organism>
<dbReference type="AlphaFoldDB" id="A0A445BKQ5"/>
<keyword evidence="2" id="KW-1185">Reference proteome</keyword>
<evidence type="ECO:0000313" key="1">
    <source>
        <dbReference type="EMBL" id="RYR39259.1"/>
    </source>
</evidence>